<dbReference type="EC" id="2.7.7.12" evidence="10"/>
<dbReference type="PANTHER" id="PTHR39191:SF1">
    <property type="entry name" value="DUF4922 DOMAIN-CONTAINING PROTEIN"/>
    <property type="match status" value="1"/>
</dbReference>
<evidence type="ECO:0000256" key="4">
    <source>
        <dbReference type="ARBA" id="ARBA00008706"/>
    </source>
</evidence>
<reference evidence="13 14" key="1">
    <citation type="submission" date="2012-09" db="EMBL/GenBank/DDBJ databases">
        <title>The Genome Sequence of Alloiococcus otitis ATCC 51267.</title>
        <authorList>
            <consortium name="The Broad Institute Genome Sequencing Platform"/>
            <person name="Earl A."/>
            <person name="Ward D."/>
            <person name="Feldgarden M."/>
            <person name="Gevers D."/>
            <person name="Huys G."/>
            <person name="Walker B."/>
            <person name="Young S.K."/>
            <person name="Zeng Q."/>
            <person name="Gargeya S."/>
            <person name="Fitzgerald M."/>
            <person name="Haas B."/>
            <person name="Abouelleil A."/>
            <person name="Alvarado L."/>
            <person name="Arachchi H.M."/>
            <person name="Berlin A.M."/>
            <person name="Chapman S.B."/>
            <person name="Goldberg J."/>
            <person name="Griggs A."/>
            <person name="Gujja S."/>
            <person name="Hansen M."/>
            <person name="Howarth C."/>
            <person name="Imamovic A."/>
            <person name="Larimer J."/>
            <person name="McCowen C."/>
            <person name="Montmayeur A."/>
            <person name="Murphy C."/>
            <person name="Neiman D."/>
            <person name="Pearson M."/>
            <person name="Priest M."/>
            <person name="Roberts A."/>
            <person name="Saif S."/>
            <person name="Shea T."/>
            <person name="Sisk P."/>
            <person name="Sykes S."/>
            <person name="Wortman J."/>
            <person name="Nusbaum C."/>
            <person name="Birren B."/>
        </authorList>
    </citation>
    <scope>NUCLEOTIDE SEQUENCE [LARGE SCALE GENOMIC DNA]</scope>
    <source>
        <strain evidence="13 14">ATCC 51267</strain>
    </source>
</reference>
<dbReference type="InterPro" id="IPR000766">
    <property type="entry name" value="GalP_uridyl_Trfase_II"/>
</dbReference>
<name>K9E940_9LACT</name>
<keyword evidence="8 10" id="KW-0299">Galactose metabolism</keyword>
<comment type="pathway">
    <text evidence="3 10">Carbohydrate metabolism; galactose metabolism.</text>
</comment>
<evidence type="ECO:0000256" key="7">
    <source>
        <dbReference type="ARBA" id="ARBA00022695"/>
    </source>
</evidence>
<keyword evidence="5 10" id="KW-0963">Cytoplasm</keyword>
<proteinExistence type="inferred from homology"/>
<dbReference type="GO" id="GO:0006012">
    <property type="term" value="P:galactose metabolic process"/>
    <property type="evidence" value="ECO:0007669"/>
    <property type="project" value="UniProtKB-UniRule"/>
</dbReference>
<feature type="domain" description="Galactose-1-phosphate uridyl transferase C-terminal" evidence="12">
    <location>
        <begin position="248"/>
        <end position="438"/>
    </location>
</feature>
<dbReference type="Pfam" id="PF01087">
    <property type="entry name" value="GalP_UDP_transf"/>
    <property type="match status" value="1"/>
</dbReference>
<evidence type="ECO:0000256" key="10">
    <source>
        <dbReference type="HAMAP-Rule" id="MF_00571"/>
    </source>
</evidence>
<evidence type="ECO:0000256" key="9">
    <source>
        <dbReference type="ARBA" id="ARBA00023277"/>
    </source>
</evidence>
<evidence type="ECO:0000259" key="11">
    <source>
        <dbReference type="Pfam" id="PF01087"/>
    </source>
</evidence>
<organism evidence="13 14">
    <name type="scientific">Alloiococcus otitis ATCC 51267</name>
    <dbReference type="NCBI Taxonomy" id="883081"/>
    <lineage>
        <taxon>Bacteria</taxon>
        <taxon>Bacillati</taxon>
        <taxon>Bacillota</taxon>
        <taxon>Bacilli</taxon>
        <taxon>Lactobacillales</taxon>
        <taxon>Carnobacteriaceae</taxon>
        <taxon>Alloiococcus</taxon>
    </lineage>
</organism>
<accession>K9E940</accession>
<dbReference type="EMBL" id="AGXA01000022">
    <property type="protein sequence ID" value="EKU93223.1"/>
    <property type="molecule type" value="Genomic_DNA"/>
</dbReference>
<dbReference type="RefSeq" id="WP_003778434.1">
    <property type="nucleotide sequence ID" value="NZ_JH992960.1"/>
</dbReference>
<evidence type="ECO:0000256" key="8">
    <source>
        <dbReference type="ARBA" id="ARBA00023144"/>
    </source>
</evidence>
<dbReference type="AlphaFoldDB" id="K9E940"/>
<dbReference type="HAMAP" id="MF_00571">
    <property type="entry name" value="GalP_UDP_trans"/>
    <property type="match status" value="1"/>
</dbReference>
<evidence type="ECO:0000256" key="3">
    <source>
        <dbReference type="ARBA" id="ARBA00004947"/>
    </source>
</evidence>
<comment type="catalytic activity">
    <reaction evidence="1 10">
        <text>alpha-D-galactose 1-phosphate + UDP-alpha-D-glucose = alpha-D-glucose 1-phosphate + UDP-alpha-D-galactose</text>
        <dbReference type="Rhea" id="RHEA:13989"/>
        <dbReference type="ChEBI" id="CHEBI:58336"/>
        <dbReference type="ChEBI" id="CHEBI:58601"/>
        <dbReference type="ChEBI" id="CHEBI:58885"/>
        <dbReference type="ChEBI" id="CHEBI:66914"/>
        <dbReference type="EC" id="2.7.7.12"/>
    </reaction>
</comment>
<protein>
    <recommendedName>
        <fullName evidence="10">Galactose-1-phosphate uridylyltransferase</fullName>
        <shortName evidence="10">Gal-1-P uridylyltransferase</shortName>
        <ecNumber evidence="10">2.7.7.12</ecNumber>
    </recommendedName>
    <alternativeName>
        <fullName evidence="10">UDP-glucose--hexose-1-phosphate uridylyltransferase</fullName>
    </alternativeName>
</protein>
<feature type="domain" description="Galactose-1-phosphate uridyl transferase N-terminal" evidence="11">
    <location>
        <begin position="43"/>
        <end position="232"/>
    </location>
</feature>
<comment type="subcellular location">
    <subcellularLocation>
        <location evidence="2 10">Cytoplasm</location>
    </subcellularLocation>
</comment>
<evidence type="ECO:0000256" key="5">
    <source>
        <dbReference type="ARBA" id="ARBA00022490"/>
    </source>
</evidence>
<evidence type="ECO:0000259" key="12">
    <source>
        <dbReference type="Pfam" id="PF02744"/>
    </source>
</evidence>
<comment type="caution">
    <text evidence="13">The sequence shown here is derived from an EMBL/GenBank/DDBJ whole genome shotgun (WGS) entry which is preliminary data.</text>
</comment>
<evidence type="ECO:0000256" key="6">
    <source>
        <dbReference type="ARBA" id="ARBA00022679"/>
    </source>
</evidence>
<dbReference type="Proteomes" id="UP000009875">
    <property type="component" value="Unassembled WGS sequence"/>
</dbReference>
<evidence type="ECO:0000256" key="1">
    <source>
        <dbReference type="ARBA" id="ARBA00001107"/>
    </source>
</evidence>
<evidence type="ECO:0000313" key="13">
    <source>
        <dbReference type="EMBL" id="EKU93223.1"/>
    </source>
</evidence>
<evidence type="ECO:0000313" key="14">
    <source>
        <dbReference type="Proteomes" id="UP000009875"/>
    </source>
</evidence>
<dbReference type="InterPro" id="IPR005849">
    <property type="entry name" value="GalP_Utransf_N"/>
</dbReference>
<dbReference type="Pfam" id="PF02744">
    <property type="entry name" value="GalP_UDP_tr_C"/>
    <property type="match status" value="1"/>
</dbReference>
<dbReference type="UniPathway" id="UPA00214"/>
<keyword evidence="6 10" id="KW-0808">Transferase</keyword>
<dbReference type="PATRIC" id="fig|883081.3.peg.1219"/>
<dbReference type="eggNOG" id="COG4468">
    <property type="taxonomic scope" value="Bacteria"/>
</dbReference>
<dbReference type="PIRSF" id="PIRSF006005">
    <property type="entry name" value="GalT_BS"/>
    <property type="match status" value="1"/>
</dbReference>
<dbReference type="GO" id="GO:0008108">
    <property type="term" value="F:UDP-glucose:hexose-1-phosphate uridylyltransferase activity"/>
    <property type="evidence" value="ECO:0007669"/>
    <property type="project" value="UniProtKB-UniRule"/>
</dbReference>
<evidence type="ECO:0000256" key="2">
    <source>
        <dbReference type="ARBA" id="ARBA00004496"/>
    </source>
</evidence>
<keyword evidence="14" id="KW-1185">Reference proteome</keyword>
<dbReference type="GO" id="GO:0005737">
    <property type="term" value="C:cytoplasm"/>
    <property type="evidence" value="ECO:0007669"/>
    <property type="project" value="UniProtKB-SubCell"/>
</dbReference>
<sequence>MTISQTIIDFTHKCLQQGDLLELDLTYVQNQLLRIFHLKELDQVDPSANLAQLDHLDLLDQLLDHAVDLDLIEDNSSNRDVLGAEIMDLVTPLPSQVNAKFWDLHRLSPKLATDYFYQTSLQNNYIKSREIAQNIYFSHQTDFGDLELTINLSKPEKTSKEIEEAKNNPSDYPVNLLSYQNEGYRGHVGHPGRSNHRLIRLTLDNGEQWGFQYSPYAYYNEHSIFLSMAHRPMKVGKQTVVNLLNILEEFPHYFVGSNAGLPIVGGSILAHDHYQAGRHQFALDTAPSIYDFTLKGVQASIVNWPMSVIRLKDPDRNKLTQAAQVVFQEWESYSNEDLSIQAFTGETPHNAITPLTRKDGTDFVVDLVLRNNRTDKTYPDGIFHPHPEVQHIKQENIGLIEVLGLAVLPPRLKGELQEVRDYLLGQTGQVATIHQAWAESLKEKYGILSPEEVDGVVQAEVGEKFLQVLKDAGVFKLDQAGQAAFKAFADDLAQHE</sequence>
<keyword evidence="9 10" id="KW-0119">Carbohydrate metabolism</keyword>
<comment type="similarity">
    <text evidence="4 10">Belongs to the galactose-1-phosphate uridylyltransferase type 2 family.</text>
</comment>
<keyword evidence="7 10" id="KW-0548">Nucleotidyltransferase</keyword>
<dbReference type="OrthoDB" id="2293at2"/>
<dbReference type="HOGENOM" id="CLU_047799_0_0_9"/>
<dbReference type="STRING" id="883081.HMPREF9698_01384"/>
<gene>
    <name evidence="10" type="primary">galT</name>
    <name evidence="13" type="ORF">HMPREF9698_01384</name>
</gene>
<dbReference type="PANTHER" id="PTHR39191">
    <property type="entry name" value="GALACTOSE-1-PHOSPHATE URIDYLYLTRANSFERASE"/>
    <property type="match status" value="1"/>
</dbReference>
<dbReference type="InterPro" id="IPR005850">
    <property type="entry name" value="GalP_Utransf_C"/>
</dbReference>